<feature type="transmembrane region" description="Helical" evidence="7">
    <location>
        <begin position="211"/>
        <end position="232"/>
    </location>
</feature>
<name>A0ABS1J4S9_9BACL</name>
<dbReference type="Pfam" id="PF07690">
    <property type="entry name" value="MFS_1"/>
    <property type="match status" value="1"/>
</dbReference>
<feature type="transmembrane region" description="Helical" evidence="7">
    <location>
        <begin position="43"/>
        <end position="64"/>
    </location>
</feature>
<feature type="transmembrane region" description="Helical" evidence="7">
    <location>
        <begin position="133"/>
        <end position="156"/>
    </location>
</feature>
<keyword evidence="10" id="KW-1185">Reference proteome</keyword>
<feature type="transmembrane region" description="Helical" evidence="7">
    <location>
        <begin position="162"/>
        <end position="182"/>
    </location>
</feature>
<keyword evidence="3" id="KW-1003">Cell membrane</keyword>
<keyword evidence="5 7" id="KW-1133">Transmembrane helix</keyword>
<feature type="transmembrane region" description="Helical" evidence="7">
    <location>
        <begin position="284"/>
        <end position="313"/>
    </location>
</feature>
<feature type="transmembrane region" description="Helical" evidence="7">
    <location>
        <begin position="76"/>
        <end position="94"/>
    </location>
</feature>
<evidence type="ECO:0000256" key="1">
    <source>
        <dbReference type="ARBA" id="ARBA00004651"/>
    </source>
</evidence>
<dbReference type="SUPFAM" id="SSF103473">
    <property type="entry name" value="MFS general substrate transporter"/>
    <property type="match status" value="1"/>
</dbReference>
<dbReference type="PROSITE" id="PS50850">
    <property type="entry name" value="MFS"/>
    <property type="match status" value="1"/>
</dbReference>
<evidence type="ECO:0000256" key="3">
    <source>
        <dbReference type="ARBA" id="ARBA00022475"/>
    </source>
</evidence>
<feature type="transmembrane region" description="Helical" evidence="7">
    <location>
        <begin position="366"/>
        <end position="389"/>
    </location>
</feature>
<evidence type="ECO:0000256" key="4">
    <source>
        <dbReference type="ARBA" id="ARBA00022692"/>
    </source>
</evidence>
<dbReference type="Gene3D" id="1.20.1250.20">
    <property type="entry name" value="MFS general substrate transporter like domains"/>
    <property type="match status" value="1"/>
</dbReference>
<dbReference type="InterPro" id="IPR001958">
    <property type="entry name" value="Tet-R_TetA/multi-R_MdtG-like"/>
</dbReference>
<evidence type="ECO:0000256" key="7">
    <source>
        <dbReference type="SAM" id="Phobius"/>
    </source>
</evidence>
<sequence length="406" mass="44373">MESLRAYPRALWMMALSVTISAIGESFLWPLTTSYIETFGKSLTVAGLVLLCQYATMLVGNLAGGWLFDRWSGRKTLLLSITAAMLILLAMGTWRSFPLYVGLLIVLGFFQGTFWPILRALSTVIWPEGGRRAVNMIYVANNLGVAIGAVIGGILASHSFTLAFYGNALSYILFLLLFMSNISESHVEKAKSSKTDSAGSKGAPREIKRETWVALWLLTIGLGLMVVTYSQWQTTMSMYVQSTGISLSSYSVLWTVNGLVIVLLQPLLSWCIQKYAWTLQTQILIAAGLFALAMATVVVWPAYTGFIVGMVILTMGEMLAWPGVPALAAEMAVPGREGMFQGIVTSGQSAGRMIGPLFGAFLFERISAQGMIGFMIVLCVLAAVFFLLYDRFGLRKSFSVSRKIDV</sequence>
<keyword evidence="2" id="KW-0813">Transport</keyword>
<gene>
    <name evidence="9" type="ORF">JJB07_01415</name>
</gene>
<evidence type="ECO:0000313" key="9">
    <source>
        <dbReference type="EMBL" id="MBL0385291.1"/>
    </source>
</evidence>
<comment type="subcellular location">
    <subcellularLocation>
        <location evidence="1">Cell membrane</location>
        <topology evidence="1">Multi-pass membrane protein</topology>
    </subcellularLocation>
</comment>
<dbReference type="PANTHER" id="PTHR23517:SF10">
    <property type="entry name" value="MAJOR FACILITATOR SUPERFAMILY (MFS) PROFILE DOMAIN-CONTAINING PROTEIN"/>
    <property type="match status" value="1"/>
</dbReference>
<dbReference type="InterPro" id="IPR036259">
    <property type="entry name" value="MFS_trans_sf"/>
</dbReference>
<evidence type="ECO:0000259" key="8">
    <source>
        <dbReference type="PROSITE" id="PS50850"/>
    </source>
</evidence>
<keyword evidence="6 7" id="KW-0472">Membrane</keyword>
<feature type="domain" description="Major facilitator superfamily (MFS) profile" evidence="8">
    <location>
        <begin position="10"/>
        <end position="391"/>
    </location>
</feature>
<accession>A0ABS1J4S9</accession>
<proteinExistence type="predicted"/>
<evidence type="ECO:0000256" key="2">
    <source>
        <dbReference type="ARBA" id="ARBA00022448"/>
    </source>
</evidence>
<protein>
    <submittedName>
        <fullName evidence="9">MFS transporter</fullName>
    </submittedName>
</protein>
<organism evidence="9 10">
    <name type="scientific">Tumebacillus amylolyticus</name>
    <dbReference type="NCBI Taxonomy" id="2801339"/>
    <lineage>
        <taxon>Bacteria</taxon>
        <taxon>Bacillati</taxon>
        <taxon>Bacillota</taxon>
        <taxon>Bacilli</taxon>
        <taxon>Bacillales</taxon>
        <taxon>Alicyclobacillaceae</taxon>
        <taxon>Tumebacillus</taxon>
    </lineage>
</organism>
<dbReference type="InterPro" id="IPR020846">
    <property type="entry name" value="MFS_dom"/>
</dbReference>
<keyword evidence="4 7" id="KW-0812">Transmembrane</keyword>
<dbReference type="PRINTS" id="PR01035">
    <property type="entry name" value="TCRTETA"/>
</dbReference>
<dbReference type="InterPro" id="IPR050171">
    <property type="entry name" value="MFS_Transporters"/>
</dbReference>
<dbReference type="Proteomes" id="UP000602284">
    <property type="component" value="Unassembled WGS sequence"/>
</dbReference>
<dbReference type="PANTHER" id="PTHR23517">
    <property type="entry name" value="RESISTANCE PROTEIN MDTM, PUTATIVE-RELATED-RELATED"/>
    <property type="match status" value="1"/>
</dbReference>
<dbReference type="RefSeq" id="WP_201630498.1">
    <property type="nucleotide sequence ID" value="NZ_JAEQNB010000001.1"/>
</dbReference>
<reference evidence="9 10" key="1">
    <citation type="submission" date="2021-01" db="EMBL/GenBank/DDBJ databases">
        <title>Tumebacillus sp. strain ITR2 16S ribosomal RNA gene Genome sequencing and assembly.</title>
        <authorList>
            <person name="Kang M."/>
        </authorList>
    </citation>
    <scope>NUCLEOTIDE SEQUENCE [LARGE SCALE GENOMIC DNA]</scope>
    <source>
        <strain evidence="9 10">ITR2</strain>
    </source>
</reference>
<evidence type="ECO:0000256" key="5">
    <source>
        <dbReference type="ARBA" id="ARBA00022989"/>
    </source>
</evidence>
<dbReference type="InterPro" id="IPR011701">
    <property type="entry name" value="MFS"/>
</dbReference>
<evidence type="ECO:0000256" key="6">
    <source>
        <dbReference type="ARBA" id="ARBA00023136"/>
    </source>
</evidence>
<feature type="transmembrane region" description="Helical" evidence="7">
    <location>
        <begin position="252"/>
        <end position="272"/>
    </location>
</feature>
<feature type="transmembrane region" description="Helical" evidence="7">
    <location>
        <begin position="100"/>
        <end position="121"/>
    </location>
</feature>
<dbReference type="EMBL" id="JAEQNB010000001">
    <property type="protein sequence ID" value="MBL0385291.1"/>
    <property type="molecule type" value="Genomic_DNA"/>
</dbReference>
<evidence type="ECO:0000313" key="10">
    <source>
        <dbReference type="Proteomes" id="UP000602284"/>
    </source>
</evidence>
<feature type="transmembrane region" description="Helical" evidence="7">
    <location>
        <begin position="12"/>
        <end position="31"/>
    </location>
</feature>
<dbReference type="CDD" id="cd17329">
    <property type="entry name" value="MFS_MdtH_MDR_like"/>
    <property type="match status" value="1"/>
</dbReference>
<comment type="caution">
    <text evidence="9">The sequence shown here is derived from an EMBL/GenBank/DDBJ whole genome shotgun (WGS) entry which is preliminary data.</text>
</comment>